<dbReference type="GO" id="GO:0008999">
    <property type="term" value="F:protein-N-terminal-alanine acetyltransferase activity"/>
    <property type="evidence" value="ECO:0007669"/>
    <property type="project" value="TreeGrafter"/>
</dbReference>
<keyword evidence="5" id="KW-1185">Reference proteome</keyword>
<reference evidence="2" key="2">
    <citation type="submission" date="2023-08" db="EMBL/GenBank/DDBJ databases">
        <title>Nitrogen cycling bacteria in agricultural field soils.</title>
        <authorList>
            <person name="Jang J."/>
        </authorList>
    </citation>
    <scope>NUCLEOTIDE SEQUENCE</scope>
    <source>
        <strain evidence="2">PS3-36</strain>
    </source>
</reference>
<feature type="domain" description="N-acetyltransferase" evidence="1">
    <location>
        <begin position="151"/>
        <end position="299"/>
    </location>
</feature>
<comment type="caution">
    <text evidence="3">The sequence shown here is derived from an EMBL/GenBank/DDBJ whole genome shotgun (WGS) entry which is preliminary data.</text>
</comment>
<accession>A0A4R5VNS6</accession>
<protein>
    <submittedName>
        <fullName evidence="3">GNAT family N-acetyltransferase</fullName>
    </submittedName>
</protein>
<dbReference type="PROSITE" id="PS51186">
    <property type="entry name" value="GNAT"/>
    <property type="match status" value="1"/>
</dbReference>
<dbReference type="SUPFAM" id="SSF55729">
    <property type="entry name" value="Acyl-CoA N-acyltransferases (Nat)"/>
    <property type="match status" value="1"/>
</dbReference>
<name>A0A4R5VNS6_9BACI</name>
<evidence type="ECO:0000313" key="4">
    <source>
        <dbReference type="Proteomes" id="UP000295132"/>
    </source>
</evidence>
<dbReference type="InterPro" id="IPR000182">
    <property type="entry name" value="GNAT_dom"/>
</dbReference>
<dbReference type="PANTHER" id="PTHR43617:SF20">
    <property type="entry name" value="N-ALPHA-ACETYLTRANSFERASE RIMI"/>
    <property type="match status" value="1"/>
</dbReference>
<evidence type="ECO:0000259" key="1">
    <source>
        <dbReference type="PROSITE" id="PS51186"/>
    </source>
</evidence>
<organism evidence="3 4">
    <name type="scientific">Bacillus salipaludis</name>
    <dbReference type="NCBI Taxonomy" id="2547811"/>
    <lineage>
        <taxon>Bacteria</taxon>
        <taxon>Bacillati</taxon>
        <taxon>Bacillota</taxon>
        <taxon>Bacilli</taxon>
        <taxon>Bacillales</taxon>
        <taxon>Bacillaceae</taxon>
        <taxon>Bacillus</taxon>
    </lineage>
</organism>
<dbReference type="EMBL" id="SMYO01000008">
    <property type="protein sequence ID" value="TDK59937.1"/>
    <property type="molecule type" value="Genomic_DNA"/>
</dbReference>
<dbReference type="CDD" id="cd04301">
    <property type="entry name" value="NAT_SF"/>
    <property type="match status" value="1"/>
</dbReference>
<dbReference type="Gene3D" id="3.40.630.30">
    <property type="match status" value="1"/>
</dbReference>
<keyword evidence="3" id="KW-0808">Transferase</keyword>
<reference evidence="3 4" key="1">
    <citation type="submission" date="2019-03" db="EMBL/GenBank/DDBJ databases">
        <title>Bacillus niacini sp. nov. a Nicotinate-Metabolizing Mesophile Isolated from Soil.</title>
        <authorList>
            <person name="Zhang G."/>
        </authorList>
    </citation>
    <scope>NUCLEOTIDE SEQUENCE [LARGE SCALE GENOMIC DNA]</scope>
    <source>
        <strain evidence="3 4">WN066</strain>
    </source>
</reference>
<dbReference type="Proteomes" id="UP000295132">
    <property type="component" value="Unassembled WGS sequence"/>
</dbReference>
<proteinExistence type="predicted"/>
<dbReference type="Proteomes" id="UP001178888">
    <property type="component" value="Unassembled WGS sequence"/>
</dbReference>
<evidence type="ECO:0000313" key="5">
    <source>
        <dbReference type="Proteomes" id="UP001178888"/>
    </source>
</evidence>
<dbReference type="AlphaFoldDB" id="A0A4R5VNS6"/>
<dbReference type="RefSeq" id="WP_133336758.1">
    <property type="nucleotide sequence ID" value="NZ_JAVGVR010000001.1"/>
</dbReference>
<dbReference type="Pfam" id="PF00583">
    <property type="entry name" value="Acetyltransf_1"/>
    <property type="match status" value="1"/>
</dbReference>
<dbReference type="InterPro" id="IPR016181">
    <property type="entry name" value="Acyl_CoA_acyltransferase"/>
</dbReference>
<evidence type="ECO:0000313" key="2">
    <source>
        <dbReference type="EMBL" id="MDQ6595720.1"/>
    </source>
</evidence>
<gene>
    <name evidence="3" type="ORF">E2K98_18670</name>
    <name evidence="2" type="ORF">RCG21_04825</name>
</gene>
<dbReference type="InterPro" id="IPR050276">
    <property type="entry name" value="MshD_Acetyltransferase"/>
</dbReference>
<dbReference type="PANTHER" id="PTHR43617">
    <property type="entry name" value="L-AMINO ACID N-ACETYLTRANSFERASE"/>
    <property type="match status" value="1"/>
</dbReference>
<sequence>MKVEALNSEKINDFIDYCKKHGNEIDGSYLYDEELNKFMPNKENPTYMVTNKQGKMVAAASLIMDDYNQRGRTARFRILHSQKKNRKCFPLLLQSILNHTKELDKIFLFIPVKNKPLSKSLEQLGFTVERYSFLMVREALDVPEVTFPSDYTIKTFRPGKDEEIWCKVRNAGFANLKGSETPITPDNVKIMVASDDYLEGGMKILFHKEKPVGVVRGAADKHEDEPILNIGPLAILPEYQGKGLGRTLLRASLQFARDNLYKRTILSVNGENEGAKELYRKEGFKEADAFACYQLVLKK</sequence>
<dbReference type="EMBL" id="JAVGVR010000001">
    <property type="protein sequence ID" value="MDQ6595720.1"/>
    <property type="molecule type" value="Genomic_DNA"/>
</dbReference>
<evidence type="ECO:0000313" key="3">
    <source>
        <dbReference type="EMBL" id="TDK59937.1"/>
    </source>
</evidence>